<dbReference type="GO" id="GO:0016887">
    <property type="term" value="F:ATP hydrolysis activity"/>
    <property type="evidence" value="ECO:0007669"/>
    <property type="project" value="InterPro"/>
</dbReference>
<keyword evidence="5" id="KW-0547">Nucleotide-binding</keyword>
<dbReference type="SUPFAM" id="SSF52540">
    <property type="entry name" value="P-loop containing nucleoside triphosphate hydrolases"/>
    <property type="match status" value="1"/>
</dbReference>
<dbReference type="GO" id="GO:0005886">
    <property type="term" value="C:plasma membrane"/>
    <property type="evidence" value="ECO:0007669"/>
    <property type="project" value="UniProtKB-SubCell"/>
</dbReference>
<evidence type="ECO:0000256" key="4">
    <source>
        <dbReference type="ARBA" id="ARBA00022475"/>
    </source>
</evidence>
<name>A0A380L0L3_9STRE</name>
<evidence type="ECO:0000256" key="5">
    <source>
        <dbReference type="ARBA" id="ARBA00022741"/>
    </source>
</evidence>
<dbReference type="Pfam" id="PF00005">
    <property type="entry name" value="ABC_tran"/>
    <property type="match status" value="1"/>
</dbReference>
<dbReference type="InterPro" id="IPR027417">
    <property type="entry name" value="P-loop_NTPase"/>
</dbReference>
<reference evidence="9" key="1">
    <citation type="submission" date="2018-06" db="EMBL/GenBank/DDBJ databases">
        <authorList>
            <consortium name="Pathogen Informatics"/>
            <person name="Doyle S."/>
        </authorList>
    </citation>
    <scope>NUCLEOTIDE SEQUENCE [LARGE SCALE GENOMIC DNA]</scope>
    <source>
        <strain evidence="9">NCTC13765</strain>
    </source>
</reference>
<evidence type="ECO:0000256" key="3">
    <source>
        <dbReference type="ARBA" id="ARBA00022448"/>
    </source>
</evidence>
<dbReference type="SMART" id="SM00382">
    <property type="entry name" value="AAA"/>
    <property type="match status" value="1"/>
</dbReference>
<keyword evidence="10" id="KW-1185">Reference proteome</keyword>
<dbReference type="EMBL" id="UHFR01000005">
    <property type="protein sequence ID" value="SUN76736.1"/>
    <property type="molecule type" value="Genomic_DNA"/>
</dbReference>
<dbReference type="RefSeq" id="WP_018370719.1">
    <property type="nucleotide sequence ID" value="NZ_UHFR01000005.1"/>
</dbReference>
<protein>
    <submittedName>
        <fullName evidence="9">ABC transporter ATP-binding protein</fullName>
    </submittedName>
</protein>
<keyword evidence="7" id="KW-0472">Membrane</keyword>
<dbReference type="Gene3D" id="3.40.50.300">
    <property type="entry name" value="P-loop containing nucleotide triphosphate hydrolases"/>
    <property type="match status" value="1"/>
</dbReference>
<evidence type="ECO:0000256" key="6">
    <source>
        <dbReference type="ARBA" id="ARBA00022840"/>
    </source>
</evidence>
<evidence type="ECO:0000313" key="10">
    <source>
        <dbReference type="Proteomes" id="UP000254634"/>
    </source>
</evidence>
<evidence type="ECO:0000256" key="7">
    <source>
        <dbReference type="ARBA" id="ARBA00023136"/>
    </source>
</evidence>
<evidence type="ECO:0000259" key="8">
    <source>
        <dbReference type="PROSITE" id="PS50893"/>
    </source>
</evidence>
<keyword evidence="3" id="KW-0813">Transport</keyword>
<dbReference type="PROSITE" id="PS50893">
    <property type="entry name" value="ABC_TRANSPORTER_2"/>
    <property type="match status" value="1"/>
</dbReference>
<dbReference type="InterPro" id="IPR003439">
    <property type="entry name" value="ABC_transporter-like_ATP-bd"/>
</dbReference>
<dbReference type="PANTHER" id="PTHR43166:SF9">
    <property type="entry name" value="GLUTAMATE_ASPARTATE IMPORT ATP-BINDING PROTEIN GLTL"/>
    <property type="match status" value="1"/>
</dbReference>
<evidence type="ECO:0000256" key="2">
    <source>
        <dbReference type="ARBA" id="ARBA00005417"/>
    </source>
</evidence>
<evidence type="ECO:0000256" key="1">
    <source>
        <dbReference type="ARBA" id="ARBA00004202"/>
    </source>
</evidence>
<dbReference type="GO" id="GO:0005524">
    <property type="term" value="F:ATP binding"/>
    <property type="evidence" value="ECO:0007669"/>
    <property type="project" value="UniProtKB-KW"/>
</dbReference>
<feature type="domain" description="ABC transporter" evidence="8">
    <location>
        <begin position="5"/>
        <end position="244"/>
    </location>
</feature>
<proteinExistence type="inferred from homology"/>
<dbReference type="InterPro" id="IPR050086">
    <property type="entry name" value="MetN_ABC_transporter-like"/>
</dbReference>
<dbReference type="STRING" id="1123307.GCA_000380065_00034"/>
<dbReference type="Proteomes" id="UP000254634">
    <property type="component" value="Unassembled WGS sequence"/>
</dbReference>
<comment type="similarity">
    <text evidence="2">Belongs to the ABC transporter superfamily.</text>
</comment>
<accession>A0A380L0L3</accession>
<dbReference type="OrthoDB" id="9789994at2"/>
<gene>
    <name evidence="9" type="ORF">NCTC13765_01236</name>
</gene>
<keyword evidence="6 9" id="KW-0067">ATP-binding</keyword>
<dbReference type="AlphaFoldDB" id="A0A380L0L3"/>
<organism evidence="9 10">
    <name type="scientific">Streptococcus massiliensis</name>
    <dbReference type="NCBI Taxonomy" id="313439"/>
    <lineage>
        <taxon>Bacteria</taxon>
        <taxon>Bacillati</taxon>
        <taxon>Bacillota</taxon>
        <taxon>Bacilli</taxon>
        <taxon>Lactobacillales</taxon>
        <taxon>Streptococcaceae</taxon>
        <taxon>Streptococcus</taxon>
    </lineage>
</organism>
<comment type="subcellular location">
    <subcellularLocation>
        <location evidence="1">Cell membrane</location>
        <topology evidence="1">Peripheral membrane protein</topology>
    </subcellularLocation>
</comment>
<evidence type="ECO:0000313" key="9">
    <source>
        <dbReference type="EMBL" id="SUN76736.1"/>
    </source>
</evidence>
<sequence>METIISMKDLSFVRQGQKILDQLNWQVKRGETWAILGLNGAGKSSLLRLIMAENWAFKGDLTVLGTTFGKGDIPNLRKRIGVVGSFIAERFPTRMLAEEIILTGRYKSSILYQAYEPKELEQAKDLLARLGGKHLIGRVYQSLSQGERQTLLIARSLMDVPDLLIFDEATSGLDLFARENLITQVEQIVTQEQAPTVLFVTHHAEEISPAITHLLLLKNGKIIAQGPRENILIRSVLTDFYEQPVQLIPIGQGRYFVQPEVRHA</sequence>
<dbReference type="InterPro" id="IPR003593">
    <property type="entry name" value="AAA+_ATPase"/>
</dbReference>
<keyword evidence="4" id="KW-1003">Cell membrane</keyword>
<dbReference type="PANTHER" id="PTHR43166">
    <property type="entry name" value="AMINO ACID IMPORT ATP-BINDING PROTEIN"/>
    <property type="match status" value="1"/>
</dbReference>